<reference evidence="1" key="1">
    <citation type="submission" date="2023-07" db="EMBL/GenBank/DDBJ databases">
        <title>The genome sequence of Rhodocytophaga aerolata KACC 12507.</title>
        <authorList>
            <person name="Zhang X."/>
        </authorList>
    </citation>
    <scope>NUCLEOTIDE SEQUENCE</scope>
    <source>
        <strain evidence="1">KACC 12507</strain>
    </source>
</reference>
<dbReference type="EMBL" id="JAUKPO010000052">
    <property type="protein sequence ID" value="MDO1451310.1"/>
    <property type="molecule type" value="Genomic_DNA"/>
</dbReference>
<gene>
    <name evidence="1" type="ORF">Q0590_33860</name>
</gene>
<keyword evidence="2" id="KW-1185">Reference proteome</keyword>
<evidence type="ECO:0000313" key="1">
    <source>
        <dbReference type="EMBL" id="MDO1451310.1"/>
    </source>
</evidence>
<organism evidence="1 2">
    <name type="scientific">Rhodocytophaga aerolata</name>
    <dbReference type="NCBI Taxonomy" id="455078"/>
    <lineage>
        <taxon>Bacteria</taxon>
        <taxon>Pseudomonadati</taxon>
        <taxon>Bacteroidota</taxon>
        <taxon>Cytophagia</taxon>
        <taxon>Cytophagales</taxon>
        <taxon>Rhodocytophagaceae</taxon>
        <taxon>Rhodocytophaga</taxon>
    </lineage>
</organism>
<dbReference type="Proteomes" id="UP001168528">
    <property type="component" value="Unassembled WGS sequence"/>
</dbReference>
<accession>A0ABT8RGS5</accession>
<dbReference type="InterPro" id="IPR006881">
    <property type="entry name" value="RepA_C"/>
</dbReference>
<dbReference type="RefSeq" id="WP_302042109.1">
    <property type="nucleotide sequence ID" value="NZ_JAUKPO010000052.1"/>
</dbReference>
<protein>
    <submittedName>
        <fullName evidence="1">Replication protein RepA</fullName>
    </submittedName>
</protein>
<comment type="caution">
    <text evidence="1">The sequence shown here is derived from an EMBL/GenBank/DDBJ whole genome shotgun (WGS) entry which is preliminary data.</text>
</comment>
<sequence>MITRVQKIAKQAYDNIVLPSEHNELLFQHAILCQVYLPYRDPGNEVKIWERRQGKACFAIHTTPVFNPQTHKYDINMGLPFGPKARLVLTHINTLALQQRTPLIEVAETFSSFVTSLGLPRNGKQIASIKNQLARLAASMISVAFSPQPRYAFQADSKIIKGFDLTFPKEDNQRVVWNNTIALSEDYFQSLMNHAVPLDKRHLSVLANNAMALDIYVWLAQRLHRVEQGKPEFVHWQGLKDQFGDGYDRIDNFKAIFRHTLSLVLTQYNSAKIEEDKNKGFILKCSPPPVPPKTMIHLPEPFKIKN</sequence>
<dbReference type="Pfam" id="PF04796">
    <property type="entry name" value="RepA_C"/>
    <property type="match status" value="1"/>
</dbReference>
<proteinExistence type="predicted"/>
<evidence type="ECO:0000313" key="2">
    <source>
        <dbReference type="Proteomes" id="UP001168528"/>
    </source>
</evidence>
<name>A0ABT8RGS5_9BACT</name>